<dbReference type="InterPro" id="IPR011608">
    <property type="entry name" value="PRD"/>
</dbReference>
<dbReference type="NCBIfam" id="NF046042">
    <property type="entry name" value="LicT"/>
    <property type="match status" value="1"/>
</dbReference>
<dbReference type="PANTHER" id="PTHR30185:SF15">
    <property type="entry name" value="CRYPTIC BETA-GLUCOSIDE BGL OPERON ANTITERMINATOR"/>
    <property type="match status" value="1"/>
</dbReference>
<sequence>MKIIKILNNNAVIVLDHKGQESVAMGRGIGFGKKIDDSIDQDKIESQFLRKKGDLNEFFTEILSEIPPVFFAISEAIINIAHQRLNVKIHDTLFLALSDHINFAVERAKEGYPIKNKMLWEIQNFYPKEFQIALEALNIIEQKTAVTLPEDEAGFIALHIVNATADSDMQKVVESTQIIRDMLNIVKHKIGVQLDESTLDYQRFVTHLRFFAQRMLNRDQVHHDDLDLYDNLDQKLPEAWACALHLASYINSNYQHKLTTDELSFLTIHIERLRKRRAADPRIS</sequence>
<keyword evidence="1" id="KW-0677">Repeat</keyword>
<dbReference type="SUPFAM" id="SSF50151">
    <property type="entry name" value="SacY-like RNA-binding domain"/>
    <property type="match status" value="1"/>
</dbReference>
<dbReference type="Gene3D" id="1.10.1790.10">
    <property type="entry name" value="PRD domain"/>
    <property type="match status" value="2"/>
</dbReference>
<dbReference type="PANTHER" id="PTHR30185">
    <property type="entry name" value="CRYPTIC BETA-GLUCOSIDE BGL OPERON ANTITERMINATOR"/>
    <property type="match status" value="1"/>
</dbReference>
<dbReference type="InterPro" id="IPR036650">
    <property type="entry name" value="CAT_RNA-bd_dom_sf"/>
</dbReference>
<dbReference type="PROSITE" id="PS51372">
    <property type="entry name" value="PRD_2"/>
    <property type="match status" value="2"/>
</dbReference>
<dbReference type="RefSeq" id="WP_131914363.1">
    <property type="nucleotide sequence ID" value="NZ_OU594967.1"/>
</dbReference>
<dbReference type="OrthoDB" id="9813552at2"/>
<dbReference type="Gene3D" id="2.30.24.10">
    <property type="entry name" value="CAT RNA-binding domain"/>
    <property type="match status" value="1"/>
</dbReference>
<dbReference type="Pfam" id="PF00874">
    <property type="entry name" value="PRD"/>
    <property type="match status" value="2"/>
</dbReference>
<feature type="domain" description="PRD" evidence="2">
    <location>
        <begin position="65"/>
        <end position="170"/>
    </location>
</feature>
<dbReference type="InterPro" id="IPR050661">
    <property type="entry name" value="BglG_antiterminators"/>
</dbReference>
<keyword evidence="4" id="KW-1185">Reference proteome</keyword>
<accession>A0A4R1J8I1</accession>
<dbReference type="EMBL" id="SMGD01000019">
    <property type="protein sequence ID" value="TCK46356.1"/>
    <property type="molecule type" value="Genomic_DNA"/>
</dbReference>
<dbReference type="Pfam" id="PF03123">
    <property type="entry name" value="CAT_RBD"/>
    <property type="match status" value="1"/>
</dbReference>
<gene>
    <name evidence="3" type="ORF">EV690_3632</name>
</gene>
<organism evidence="3 4">
    <name type="scientific">Celerinatantimonas diazotrophica</name>
    <dbReference type="NCBI Taxonomy" id="412034"/>
    <lineage>
        <taxon>Bacteria</taxon>
        <taxon>Pseudomonadati</taxon>
        <taxon>Pseudomonadota</taxon>
        <taxon>Gammaproteobacteria</taxon>
        <taxon>Celerinatantimonadaceae</taxon>
        <taxon>Celerinatantimonas</taxon>
    </lineage>
</organism>
<evidence type="ECO:0000256" key="1">
    <source>
        <dbReference type="ARBA" id="ARBA00022737"/>
    </source>
</evidence>
<dbReference type="SUPFAM" id="SSF63520">
    <property type="entry name" value="PTS-regulatory domain, PRD"/>
    <property type="match status" value="2"/>
</dbReference>
<reference evidence="3 4" key="1">
    <citation type="submission" date="2019-03" db="EMBL/GenBank/DDBJ databases">
        <title>Genomic Encyclopedia of Type Strains, Phase IV (KMG-IV): sequencing the most valuable type-strain genomes for metagenomic binning, comparative biology and taxonomic classification.</title>
        <authorList>
            <person name="Goeker M."/>
        </authorList>
    </citation>
    <scope>NUCLEOTIDE SEQUENCE [LARGE SCALE GENOMIC DNA]</scope>
    <source>
        <strain evidence="3 4">DSM 18577</strain>
    </source>
</reference>
<evidence type="ECO:0000259" key="2">
    <source>
        <dbReference type="PROSITE" id="PS51372"/>
    </source>
</evidence>
<dbReference type="GO" id="GO:0006355">
    <property type="term" value="P:regulation of DNA-templated transcription"/>
    <property type="evidence" value="ECO:0007669"/>
    <property type="project" value="InterPro"/>
</dbReference>
<dbReference type="InterPro" id="IPR004341">
    <property type="entry name" value="CAT_RNA-bd_dom"/>
</dbReference>
<dbReference type="AlphaFoldDB" id="A0A4R1J8I1"/>
<proteinExistence type="predicted"/>
<dbReference type="Proteomes" id="UP000295565">
    <property type="component" value="Unassembled WGS sequence"/>
</dbReference>
<name>A0A4R1J8I1_9GAMM</name>
<evidence type="ECO:0000313" key="3">
    <source>
        <dbReference type="EMBL" id="TCK46356.1"/>
    </source>
</evidence>
<dbReference type="SMART" id="SM01061">
    <property type="entry name" value="CAT_RBD"/>
    <property type="match status" value="1"/>
</dbReference>
<dbReference type="InterPro" id="IPR036634">
    <property type="entry name" value="PRD_sf"/>
</dbReference>
<protein>
    <submittedName>
        <fullName evidence="3">BglG family transcriptional antiterminator</fullName>
    </submittedName>
</protein>
<comment type="caution">
    <text evidence="3">The sequence shown here is derived from an EMBL/GenBank/DDBJ whole genome shotgun (WGS) entry which is preliminary data.</text>
</comment>
<evidence type="ECO:0000313" key="4">
    <source>
        <dbReference type="Proteomes" id="UP000295565"/>
    </source>
</evidence>
<feature type="domain" description="PRD" evidence="2">
    <location>
        <begin position="171"/>
        <end position="280"/>
    </location>
</feature>
<dbReference type="GO" id="GO:0003723">
    <property type="term" value="F:RNA binding"/>
    <property type="evidence" value="ECO:0007669"/>
    <property type="project" value="InterPro"/>
</dbReference>